<dbReference type="UniPathway" id="UPA00053">
    <property type="reaction ID" value="UER00086"/>
</dbReference>
<organism evidence="10 11">
    <name type="scientific">Estrella lausannensis</name>
    <dbReference type="NCBI Taxonomy" id="483423"/>
    <lineage>
        <taxon>Bacteria</taxon>
        <taxon>Pseudomonadati</taxon>
        <taxon>Chlamydiota</taxon>
        <taxon>Chlamydiia</taxon>
        <taxon>Parachlamydiales</taxon>
        <taxon>Candidatus Criblamydiaceae</taxon>
        <taxon>Estrella</taxon>
    </lineage>
</organism>
<comment type="similarity">
    <text evidence="7">Belongs to the type-I 3-dehydroquinase family.</text>
</comment>
<evidence type="ECO:0000259" key="9">
    <source>
        <dbReference type="Pfam" id="PF08501"/>
    </source>
</evidence>
<gene>
    <name evidence="10" type="primary">aroDE</name>
    <name evidence="7" type="synonym">aroD</name>
    <name evidence="8" type="synonym">aroE</name>
    <name evidence="10" type="ORF">ELAC_1837</name>
</gene>
<dbReference type="EMBL" id="CWGJ01000026">
    <property type="protein sequence ID" value="CRX39162.1"/>
    <property type="molecule type" value="Genomic_DNA"/>
</dbReference>
<comment type="caution">
    <text evidence="7">Lacks conserved residue(s) required for the propagation of feature annotation.</text>
</comment>
<feature type="binding site" evidence="7">
    <location>
        <position position="213"/>
    </location>
    <ligand>
        <name>3-dehydroquinate</name>
        <dbReference type="ChEBI" id="CHEBI:32364"/>
    </ligand>
</feature>
<protein>
    <recommendedName>
        <fullName evidence="7 8">Multifunctional fusion protein</fullName>
    </recommendedName>
    <domain>
        <recommendedName>
            <fullName evidence="7">3-dehydroquinate dehydratase</fullName>
            <shortName evidence="7">3-dehydroquinase</shortName>
            <ecNumber evidence="7">4.2.1.10</ecNumber>
        </recommendedName>
        <alternativeName>
            <fullName evidence="7">Type I DHQase</fullName>
        </alternativeName>
        <alternativeName>
            <fullName evidence="7">Type I dehydroquinase</fullName>
            <shortName evidence="7">DHQ1</shortName>
        </alternativeName>
    </domain>
    <domain>
        <recommendedName>
            <fullName evidence="8">Shikimate dehydrogenase (NADP(+))</fullName>
            <shortName evidence="8">SDH</shortName>
            <ecNumber evidence="8">1.1.1.25</ecNumber>
        </recommendedName>
    </domain>
</protein>
<feature type="binding site" evidence="8">
    <location>
        <position position="463"/>
    </location>
    <ligand>
        <name>NADP(+)</name>
        <dbReference type="ChEBI" id="CHEBI:58349"/>
    </ligand>
</feature>
<comment type="catalytic activity">
    <reaction evidence="6 8">
        <text>shikimate + NADP(+) = 3-dehydroshikimate + NADPH + H(+)</text>
        <dbReference type="Rhea" id="RHEA:17737"/>
        <dbReference type="ChEBI" id="CHEBI:15378"/>
        <dbReference type="ChEBI" id="CHEBI:16630"/>
        <dbReference type="ChEBI" id="CHEBI:36208"/>
        <dbReference type="ChEBI" id="CHEBI:57783"/>
        <dbReference type="ChEBI" id="CHEBI:58349"/>
        <dbReference type="EC" id="1.1.1.25"/>
    </reaction>
</comment>
<dbReference type="NCBIfam" id="TIGR01093">
    <property type="entry name" value="aroD"/>
    <property type="match status" value="1"/>
</dbReference>
<dbReference type="HAMAP" id="MF_00214">
    <property type="entry name" value="AroD"/>
    <property type="match status" value="1"/>
</dbReference>
<feature type="binding site" evidence="8">
    <location>
        <position position="470"/>
    </location>
    <ligand>
        <name>shikimate</name>
        <dbReference type="ChEBI" id="CHEBI:36208"/>
    </ligand>
</feature>
<feature type="binding site" evidence="7">
    <location>
        <begin position="36"/>
        <end position="38"/>
    </location>
    <ligand>
        <name>3-dehydroquinate</name>
        <dbReference type="ChEBI" id="CHEBI:32364"/>
    </ligand>
</feature>
<evidence type="ECO:0000256" key="4">
    <source>
        <dbReference type="ARBA" id="ARBA00023002"/>
    </source>
</evidence>
<evidence type="ECO:0000256" key="8">
    <source>
        <dbReference type="HAMAP-Rule" id="MF_00222"/>
    </source>
</evidence>
<dbReference type="Pfam" id="PF08501">
    <property type="entry name" value="Shikimate_dh_N"/>
    <property type="match status" value="1"/>
</dbReference>
<dbReference type="HAMAP" id="MF_00222">
    <property type="entry name" value="Shikimate_DH_AroE"/>
    <property type="match status" value="1"/>
</dbReference>
<dbReference type="SUPFAM" id="SSF53223">
    <property type="entry name" value="Aminoacid dehydrogenase-like, N-terminal domain"/>
    <property type="match status" value="1"/>
</dbReference>
<evidence type="ECO:0000256" key="3">
    <source>
        <dbReference type="ARBA" id="ARBA00022857"/>
    </source>
</evidence>
<proteinExistence type="inferred from homology"/>
<reference evidence="11" key="1">
    <citation type="submission" date="2015-06" db="EMBL/GenBank/DDBJ databases">
        <authorList>
            <person name="Bertelli C."/>
        </authorList>
    </citation>
    <scope>NUCLEOTIDE SEQUENCE [LARGE SCALE GENOMIC DNA]</scope>
    <source>
        <strain evidence="11">CRIB-30</strain>
    </source>
</reference>
<dbReference type="GO" id="GO:0004764">
    <property type="term" value="F:shikimate 3-dehydrogenase (NADP+) activity"/>
    <property type="evidence" value="ECO:0007669"/>
    <property type="project" value="UniProtKB-UniRule"/>
</dbReference>
<dbReference type="InterPro" id="IPR046346">
    <property type="entry name" value="Aminoacid_DH-like_N_sf"/>
</dbReference>
<feature type="binding site" evidence="8">
    <location>
        <begin position="355"/>
        <end position="359"/>
    </location>
    <ligand>
        <name>NADP(+)</name>
        <dbReference type="ChEBI" id="CHEBI:58349"/>
    </ligand>
</feature>
<keyword evidence="5 7" id="KW-0057">Aromatic amino acid biosynthesis</keyword>
<evidence type="ECO:0000313" key="10">
    <source>
        <dbReference type="EMBL" id="CRX39162.1"/>
    </source>
</evidence>
<feature type="binding site" evidence="8">
    <location>
        <begin position="378"/>
        <end position="383"/>
    </location>
    <ligand>
        <name>NADP(+)</name>
        <dbReference type="ChEBI" id="CHEBI:58349"/>
    </ligand>
</feature>
<dbReference type="GO" id="GO:0009073">
    <property type="term" value="P:aromatic amino acid family biosynthetic process"/>
    <property type="evidence" value="ECO:0007669"/>
    <property type="project" value="UniProtKB-KW"/>
</dbReference>
<dbReference type="RefSeq" id="WP_098039029.1">
    <property type="nucleotide sequence ID" value="NZ_CWGJ01000026.1"/>
</dbReference>
<dbReference type="InterPro" id="IPR022893">
    <property type="entry name" value="Shikimate_DH_fam"/>
</dbReference>
<dbReference type="GO" id="GO:0009423">
    <property type="term" value="P:chorismate biosynthetic process"/>
    <property type="evidence" value="ECO:0007669"/>
    <property type="project" value="UniProtKB-UniRule"/>
</dbReference>
<feature type="binding site" evidence="8">
    <location>
        <begin position="245"/>
        <end position="247"/>
    </location>
    <ligand>
        <name>shikimate</name>
        <dbReference type="ChEBI" id="CHEBI:36208"/>
    </ligand>
</feature>
<evidence type="ECO:0000256" key="1">
    <source>
        <dbReference type="ARBA" id="ARBA00004871"/>
    </source>
</evidence>
<feature type="binding site" evidence="7">
    <location>
        <position position="66"/>
    </location>
    <ligand>
        <name>3-dehydroquinate</name>
        <dbReference type="ChEBI" id="CHEBI:32364"/>
    </ligand>
</feature>
<dbReference type="NCBIfam" id="TIGR00507">
    <property type="entry name" value="aroE"/>
    <property type="match status" value="1"/>
</dbReference>
<feature type="binding site" evidence="7">
    <location>
        <position position="188"/>
    </location>
    <ligand>
        <name>3-dehydroquinate</name>
        <dbReference type="ChEBI" id="CHEBI:32364"/>
    </ligand>
</feature>
<dbReference type="Proteomes" id="UP000220251">
    <property type="component" value="Unassembled WGS sequence"/>
</dbReference>
<dbReference type="SUPFAM" id="SSF51569">
    <property type="entry name" value="Aldolase"/>
    <property type="match status" value="1"/>
</dbReference>
<feature type="binding site" evidence="7">
    <location>
        <position position="209"/>
    </location>
    <ligand>
        <name>3-dehydroquinate</name>
        <dbReference type="ChEBI" id="CHEBI:32364"/>
    </ligand>
</feature>
<dbReference type="GO" id="GO:0050661">
    <property type="term" value="F:NADP binding"/>
    <property type="evidence" value="ECO:0007669"/>
    <property type="project" value="InterPro"/>
</dbReference>
<feature type="domain" description="Shikimate dehydrogenase substrate binding N-terminal" evidence="9">
    <location>
        <begin position="237"/>
        <end position="319"/>
    </location>
</feature>
<dbReference type="EC" id="4.2.1.10" evidence="7"/>
<evidence type="ECO:0000256" key="6">
    <source>
        <dbReference type="ARBA" id="ARBA00049442"/>
    </source>
</evidence>
<dbReference type="GO" id="GO:0003855">
    <property type="term" value="F:3-dehydroquinate dehydratase activity"/>
    <property type="evidence" value="ECO:0007669"/>
    <property type="project" value="UniProtKB-UniRule"/>
</dbReference>
<keyword evidence="7 10" id="KW-0456">Lyase</keyword>
<keyword evidence="7" id="KW-0704">Schiff base</keyword>
<accession>A0A0H5DRF3</accession>
<dbReference type="OrthoDB" id="9792692at2"/>
<feature type="active site" description="Schiff-base intermediate with substrate" evidence="7">
    <location>
        <position position="149"/>
    </location>
</feature>
<comment type="pathway">
    <text evidence="1 8">Metabolic intermediate biosynthesis; chorismate biosynthesis; chorismate from D-erythrose 4-phosphate and phosphoenolpyruvate: step 4/7.</text>
</comment>
<dbReference type="InterPro" id="IPR011342">
    <property type="entry name" value="Shikimate_DH"/>
</dbReference>
<dbReference type="SUPFAM" id="SSF51735">
    <property type="entry name" value="NAD(P)-binding Rossmann-fold domains"/>
    <property type="match status" value="1"/>
</dbReference>
<dbReference type="Gene3D" id="3.40.50.10860">
    <property type="entry name" value="Leucine Dehydrogenase, chain A, domain 1"/>
    <property type="match status" value="1"/>
</dbReference>
<evidence type="ECO:0000256" key="7">
    <source>
        <dbReference type="HAMAP-Rule" id="MF_00214"/>
    </source>
</evidence>
<keyword evidence="11" id="KW-1185">Reference proteome</keyword>
<dbReference type="InterPro" id="IPR036291">
    <property type="entry name" value="NAD(P)-bd_dom_sf"/>
</dbReference>
<dbReference type="PANTHER" id="PTHR21089">
    <property type="entry name" value="SHIKIMATE DEHYDROGENASE"/>
    <property type="match status" value="1"/>
</dbReference>
<sequence length="500" mass="54973">MKRSARSLICVPVIGRSFPEALEQIVETRNETDLFELRIDCLRGVSDEQVKELVSSMGKPFILCVRRQDEGGDFAGTEAERLKRWVALSALNPAYVDVESSVEDSFLETIRHHFPNAALILSHHDFRQTIPNLPELLRRMQSRKAALYKIATMANSSLDGLRMLQFLKSHRHAGLIALCMGPCGEFTRVLAALAGSRIVYACSSAGKRSAPGQIPLRQMLDGYRVPQMTEATRVFGLIGDPVTKSPSDITHNSVIEKLALDAVYVKIPVRKEELSLCLRAAASFGIQGLSVTMPLKEELVKLVDSLEGDAKDCGAVNTLHFNEGRILGYNTDGRGALDALEEWMPVRGKRLVIVGAGGSARAIACEASRRGAEVSLVNRTESKALEAANLAGGRGYSFDGWKLSRQSYDAMIHCTPLGMFGMDSSLVEELIDEGKCLMDIVVSKEETALMKQARLRGCQVIGGYAMLKKQAISQFRIWTEDSHRKLNLEDAFEIAFGALP</sequence>
<dbReference type="AlphaFoldDB" id="A0A0H5DRF3"/>
<comment type="similarity">
    <text evidence="8">Belongs to the shikimate dehydrogenase family.</text>
</comment>
<comment type="subunit">
    <text evidence="7">Homodimer.</text>
</comment>
<comment type="pathway">
    <text evidence="7">Metabolic intermediate biosynthesis; chorismate biosynthesis; chorismate from D-erythrose 4-phosphate and phosphoenolpyruvate: step 3/7.</text>
</comment>
<feature type="active site" description="Proton acceptor" evidence="8">
    <location>
        <position position="296"/>
    </location>
</feature>
<dbReference type="GO" id="GO:0019632">
    <property type="term" value="P:shikimate metabolic process"/>
    <property type="evidence" value="ECO:0007669"/>
    <property type="project" value="InterPro"/>
</dbReference>
<evidence type="ECO:0000256" key="2">
    <source>
        <dbReference type="ARBA" id="ARBA00022605"/>
    </source>
</evidence>
<keyword evidence="4 8" id="KW-0560">Oxidoreductase</keyword>
<dbReference type="InterPro" id="IPR013785">
    <property type="entry name" value="Aldolase_TIM"/>
</dbReference>
<evidence type="ECO:0000313" key="11">
    <source>
        <dbReference type="Proteomes" id="UP000220251"/>
    </source>
</evidence>
<feature type="binding site" evidence="8">
    <location>
        <position position="292"/>
    </location>
    <ligand>
        <name>shikimate</name>
        <dbReference type="ChEBI" id="CHEBI:36208"/>
    </ligand>
</feature>
<dbReference type="GO" id="GO:0008652">
    <property type="term" value="P:amino acid biosynthetic process"/>
    <property type="evidence" value="ECO:0007669"/>
    <property type="project" value="UniProtKB-KW"/>
</dbReference>
<feature type="binding site" evidence="8">
    <location>
        <position position="440"/>
    </location>
    <ligand>
        <name>NADP(+)</name>
        <dbReference type="ChEBI" id="CHEBI:58349"/>
    </ligand>
</feature>
<name>A0A0H5DRF3_9BACT</name>
<dbReference type="PANTHER" id="PTHR21089:SF1">
    <property type="entry name" value="BIFUNCTIONAL 3-DEHYDROQUINATE DEHYDRATASE_SHIKIMATE DEHYDROGENASE, CHLOROPLASTIC"/>
    <property type="match status" value="1"/>
</dbReference>
<dbReference type="Gene3D" id="3.20.20.70">
    <property type="entry name" value="Aldolase class I"/>
    <property type="match status" value="1"/>
</dbReference>
<dbReference type="CDD" id="cd00502">
    <property type="entry name" value="DHQase_I"/>
    <property type="match status" value="1"/>
</dbReference>
<feature type="binding site" evidence="8">
    <location>
        <position position="332"/>
    </location>
    <ligand>
        <name>shikimate</name>
        <dbReference type="ChEBI" id="CHEBI:36208"/>
    </ligand>
</feature>
<dbReference type="InterPro" id="IPR013708">
    <property type="entry name" value="Shikimate_DH-bd_N"/>
</dbReference>
<dbReference type="Pfam" id="PF01487">
    <property type="entry name" value="DHquinase_I"/>
    <property type="match status" value="1"/>
</dbReference>
<comment type="catalytic activity">
    <reaction evidence="7">
        <text>3-dehydroquinate = 3-dehydroshikimate + H2O</text>
        <dbReference type="Rhea" id="RHEA:21096"/>
        <dbReference type="ChEBI" id="CHEBI:15377"/>
        <dbReference type="ChEBI" id="CHEBI:16630"/>
        <dbReference type="ChEBI" id="CHEBI:32364"/>
        <dbReference type="EC" id="4.2.1.10"/>
    </reaction>
</comment>
<feature type="active site" description="Proton donor/acceptor" evidence="7">
    <location>
        <position position="124"/>
    </location>
</feature>
<feature type="binding site" evidence="8">
    <location>
        <position position="317"/>
    </location>
    <ligand>
        <name>shikimate</name>
        <dbReference type="ChEBI" id="CHEBI:36208"/>
    </ligand>
</feature>
<evidence type="ECO:0000256" key="5">
    <source>
        <dbReference type="ARBA" id="ARBA00023141"/>
    </source>
</evidence>
<keyword evidence="3 8" id="KW-0521">NADP</keyword>
<comment type="function">
    <text evidence="8">Involved in the biosynthesis of the chorismate, which leads to the biosynthesis of aromatic amino acids. Catalyzes the reversible NADPH linked reduction of 3-dehydroshikimate (DHSA) to yield shikimate (SA).</text>
</comment>
<dbReference type="Gene3D" id="3.40.50.720">
    <property type="entry name" value="NAD(P)-binding Rossmann-like Domain"/>
    <property type="match status" value="1"/>
</dbReference>
<dbReference type="InterPro" id="IPR001381">
    <property type="entry name" value="DHquinase_I"/>
</dbReference>
<comment type="function">
    <text evidence="7">Involved in the third step of the chorismate pathway, which leads to the biosynthesis of aromatic amino acids. Catalyzes the cis-dehydration of 3-dehydroquinate (DHQ) and introduces the first double bond of the aromatic ring to yield 3-dehydroshikimate.</text>
</comment>
<keyword evidence="2 7" id="KW-0028">Amino-acid biosynthesis</keyword>
<dbReference type="CDD" id="cd01065">
    <property type="entry name" value="NAD_bind_Shikimate_DH"/>
    <property type="match status" value="1"/>
</dbReference>
<dbReference type="EC" id="1.1.1.25" evidence="8"/>